<reference evidence="2 3" key="1">
    <citation type="journal article" date="2014" name="Proc. Natl. Acad. Sci. U.S.A.">
        <title>Trajectory and genomic determinants of fungal-pathogen speciation and host adaptation.</title>
        <authorList>
            <person name="Hu X."/>
            <person name="Xiao G."/>
            <person name="Zheng P."/>
            <person name="Shang Y."/>
            <person name="Su Y."/>
            <person name="Zhang X."/>
            <person name="Liu X."/>
            <person name="Zhan S."/>
            <person name="St Leger R.J."/>
            <person name="Wang C."/>
        </authorList>
    </citation>
    <scope>NUCLEOTIDE SEQUENCE [LARGE SCALE GENOMIC DNA]</scope>
    <source>
        <strain evidence="2 3">ARSEF 977</strain>
    </source>
</reference>
<organism evidence="2 3">
    <name type="scientific">Metarhizium guizhouense (strain ARSEF 977)</name>
    <dbReference type="NCBI Taxonomy" id="1276136"/>
    <lineage>
        <taxon>Eukaryota</taxon>
        <taxon>Fungi</taxon>
        <taxon>Dikarya</taxon>
        <taxon>Ascomycota</taxon>
        <taxon>Pezizomycotina</taxon>
        <taxon>Sordariomycetes</taxon>
        <taxon>Hypocreomycetidae</taxon>
        <taxon>Hypocreales</taxon>
        <taxon>Clavicipitaceae</taxon>
        <taxon>Metarhizium</taxon>
    </lineage>
</organism>
<feature type="compositionally biased region" description="Acidic residues" evidence="1">
    <location>
        <begin position="555"/>
        <end position="605"/>
    </location>
</feature>
<comment type="caution">
    <text evidence="2">The sequence shown here is derived from an EMBL/GenBank/DDBJ whole genome shotgun (WGS) entry which is preliminary data.</text>
</comment>
<dbReference type="AlphaFoldDB" id="A0A0B4GEL8"/>
<accession>A0A0B4GEL8</accession>
<gene>
    <name evidence="2" type="ORF">MGU_07302</name>
</gene>
<feature type="region of interest" description="Disordered" evidence="1">
    <location>
        <begin position="547"/>
        <end position="617"/>
    </location>
</feature>
<keyword evidence="3" id="KW-1185">Reference proteome</keyword>
<evidence type="ECO:0000256" key="1">
    <source>
        <dbReference type="SAM" id="MobiDB-lite"/>
    </source>
</evidence>
<dbReference type="HOGENOM" id="CLU_038958_0_0_1"/>
<proteinExistence type="predicted"/>
<protein>
    <submittedName>
        <fullName evidence="2">Uncharacterized protein</fullName>
    </submittedName>
</protein>
<evidence type="ECO:0000313" key="2">
    <source>
        <dbReference type="EMBL" id="KID85440.1"/>
    </source>
</evidence>
<dbReference type="Proteomes" id="UP000031192">
    <property type="component" value="Unassembled WGS sequence"/>
</dbReference>
<name>A0A0B4GEL8_METGA</name>
<dbReference type="EMBL" id="AZNH01000030">
    <property type="protein sequence ID" value="KID85440.1"/>
    <property type="molecule type" value="Genomic_DNA"/>
</dbReference>
<dbReference type="OrthoDB" id="5062850at2759"/>
<sequence>MAPASQLHFLDLPSEIRHAVYNAYVDVDGGYVVNPRTNKLVAATGNQKHDYALQLTCKQIAHEMSGLALRRNTVHFKVEYSDEERISAARFDATMDISLVRLIDFLTPYDDGSLDFTPDIMDEVAREFPPMRPVFDAISLVPETFGNIDMCASEEFGIPLSVLLRAGWRTFGLALKHGSIPKTYSMLSYSDAKKAYATSQEFLPWHYNPSRKDFARMFGKARMFRGQGYRYWLKPHIHSDGDRQFTHGKFSFSAASKAIRFLSECPEQVRMQLRRICLHETATSVAFPECHALGLIPFCQENPCLYIERRVNLWRTLLQTPMDYYILRWRPEVYLVYNEDHAKDGEESANGARLSSERISLMFAHWAMEALELLRSGMPRRCFKLVIDGDPAPQLATRLFRDIIQRDATWQRVIEVANSALRSEHPTEKSIPFYLSHSPAYFFDGFSDMVDAVAGKKHELIECAFETGPSPWDVTAFSRQFRYFPPGLERFDEICDAYKGQPLQYFDMPHPLPSWIDLLAENILPEYFDYPDEEVKRVDTIHLYDCLGDVGPGTTEDELITDDTDTSDDEDDTDSSDDEDDAATSDDEGGSDGEQPPSDDSEAEEDARSYDGSENDD</sequence>
<evidence type="ECO:0000313" key="3">
    <source>
        <dbReference type="Proteomes" id="UP000031192"/>
    </source>
</evidence>